<feature type="domain" description="Flagellar basal-body/hook protein C-terminal" evidence="11">
    <location>
        <begin position="216"/>
        <end position="260"/>
    </location>
</feature>
<reference evidence="13 14" key="1">
    <citation type="submission" date="2018-09" db="EMBL/GenBank/DDBJ databases">
        <title>Zymobacter palmae IAM14233 (=T109) whole genome analysis.</title>
        <authorList>
            <person name="Yanase H."/>
        </authorList>
    </citation>
    <scope>NUCLEOTIDE SEQUENCE [LARGE SCALE GENOMIC DNA]</scope>
    <source>
        <strain evidence="13 14">IAM14233</strain>
    </source>
</reference>
<dbReference type="PANTHER" id="PTHR30435">
    <property type="entry name" value="FLAGELLAR PROTEIN"/>
    <property type="match status" value="1"/>
</dbReference>
<dbReference type="GO" id="GO:0071978">
    <property type="term" value="P:bacterial-type flagellum-dependent swarming motility"/>
    <property type="evidence" value="ECO:0007669"/>
    <property type="project" value="TreeGrafter"/>
</dbReference>
<comment type="subunit">
    <text evidence="5 8">The basal body constitutes a major portion of the flagellar organelle and consists of four rings (L,P,S, and M) mounted on a central rod. The rod consists of about 26 subunits of FlgG in the distal portion, and FlgB, FlgC and FlgF are thought to build up the proximal portion of the rod with about 6 subunits each.</text>
</comment>
<dbReference type="PROSITE" id="PS00588">
    <property type="entry name" value="FLAGELLA_BB_ROD"/>
    <property type="match status" value="1"/>
</dbReference>
<keyword evidence="13" id="KW-0966">Cell projection</keyword>
<protein>
    <recommendedName>
        <fullName evidence="3 7">Flagellar basal-body rod protein FlgG</fullName>
    </recommendedName>
    <alternativeName>
        <fullName evidence="6 8">Distal rod protein</fullName>
    </alternativeName>
</protein>
<feature type="domain" description="Flagellar hook protein FlgE/F/G-like D1" evidence="12">
    <location>
        <begin position="96"/>
        <end position="159"/>
    </location>
</feature>
<evidence type="ECO:0000256" key="8">
    <source>
        <dbReference type="RuleBase" id="RU362116"/>
    </source>
</evidence>
<dbReference type="OrthoDB" id="9804559at2"/>
<comment type="subcellular location">
    <subcellularLocation>
        <location evidence="1 8">Bacterial flagellum basal body</location>
    </subcellularLocation>
</comment>
<dbReference type="Pfam" id="PF00460">
    <property type="entry name" value="Flg_bb_rod"/>
    <property type="match status" value="1"/>
</dbReference>
<evidence type="ECO:0000256" key="5">
    <source>
        <dbReference type="ARBA" id="ARBA00025933"/>
    </source>
</evidence>
<evidence type="ECO:0000259" key="12">
    <source>
        <dbReference type="Pfam" id="PF22692"/>
    </source>
</evidence>
<keyword evidence="4 8" id="KW-0975">Bacterial flagellum</keyword>
<name>A0A348HFH2_9GAMM</name>
<gene>
    <name evidence="13" type="ORF">ZBT109_1618</name>
</gene>
<dbReference type="NCBIfam" id="TIGR02488">
    <property type="entry name" value="flgG_G_neg"/>
    <property type="match status" value="1"/>
</dbReference>
<feature type="region of interest" description="Disordered" evidence="9">
    <location>
        <begin position="192"/>
        <end position="214"/>
    </location>
</feature>
<dbReference type="Pfam" id="PF22692">
    <property type="entry name" value="LlgE_F_G_D1"/>
    <property type="match status" value="1"/>
</dbReference>
<dbReference type="KEGG" id="zpl:ZBT109_1618"/>
<evidence type="ECO:0000256" key="1">
    <source>
        <dbReference type="ARBA" id="ARBA00004117"/>
    </source>
</evidence>
<proteinExistence type="inferred from homology"/>
<dbReference type="NCBIfam" id="TIGR03506">
    <property type="entry name" value="FlgEFG_subfam"/>
    <property type="match status" value="2"/>
</dbReference>
<dbReference type="SUPFAM" id="SSF117143">
    <property type="entry name" value="Flagellar hook protein flgE"/>
    <property type="match status" value="1"/>
</dbReference>
<evidence type="ECO:0000256" key="6">
    <source>
        <dbReference type="ARBA" id="ARBA00032912"/>
    </source>
</evidence>
<dbReference type="InterPro" id="IPR010930">
    <property type="entry name" value="Flg_bb/hook_C_dom"/>
</dbReference>
<evidence type="ECO:0000256" key="9">
    <source>
        <dbReference type="SAM" id="MobiDB-lite"/>
    </source>
</evidence>
<dbReference type="GO" id="GO:0009426">
    <property type="term" value="C:bacterial-type flagellum basal body, distal rod"/>
    <property type="evidence" value="ECO:0007669"/>
    <property type="project" value="UniProtKB-UniRule"/>
</dbReference>
<keyword evidence="14" id="KW-1185">Reference proteome</keyword>
<evidence type="ECO:0000313" key="13">
    <source>
        <dbReference type="EMBL" id="BBG30374.1"/>
    </source>
</evidence>
<keyword evidence="13" id="KW-0282">Flagellum</keyword>
<dbReference type="InterPro" id="IPR012834">
    <property type="entry name" value="FlgG_G_neg"/>
</dbReference>
<organism evidence="13 14">
    <name type="scientific">Zymobacter palmae</name>
    <dbReference type="NCBI Taxonomy" id="33074"/>
    <lineage>
        <taxon>Bacteria</taxon>
        <taxon>Pseudomonadati</taxon>
        <taxon>Pseudomonadota</taxon>
        <taxon>Gammaproteobacteria</taxon>
        <taxon>Oceanospirillales</taxon>
        <taxon>Halomonadaceae</taxon>
        <taxon>Zymobacter group</taxon>
        <taxon>Zymobacter</taxon>
    </lineage>
</organism>
<evidence type="ECO:0000256" key="4">
    <source>
        <dbReference type="ARBA" id="ARBA00023143"/>
    </source>
</evidence>
<evidence type="ECO:0000313" key="14">
    <source>
        <dbReference type="Proteomes" id="UP000267342"/>
    </source>
</evidence>
<evidence type="ECO:0000259" key="10">
    <source>
        <dbReference type="Pfam" id="PF00460"/>
    </source>
</evidence>
<dbReference type="InterPro" id="IPR053967">
    <property type="entry name" value="LlgE_F_G-like_D1"/>
</dbReference>
<dbReference type="Pfam" id="PF06429">
    <property type="entry name" value="Flg_bbr_C"/>
    <property type="match status" value="1"/>
</dbReference>
<dbReference type="InterPro" id="IPR019776">
    <property type="entry name" value="Flagellar_basal_body_rod_CS"/>
</dbReference>
<feature type="compositionally biased region" description="Polar residues" evidence="9">
    <location>
        <begin position="195"/>
        <end position="208"/>
    </location>
</feature>
<evidence type="ECO:0000259" key="11">
    <source>
        <dbReference type="Pfam" id="PF06429"/>
    </source>
</evidence>
<dbReference type="AlphaFoldDB" id="A0A348HFH2"/>
<dbReference type="PANTHER" id="PTHR30435:SF19">
    <property type="entry name" value="FLAGELLAR BASAL-BODY ROD PROTEIN FLGG"/>
    <property type="match status" value="1"/>
</dbReference>
<dbReference type="Proteomes" id="UP000267342">
    <property type="component" value="Chromosome"/>
</dbReference>
<comment type="similarity">
    <text evidence="2 8">Belongs to the flagella basal body rod proteins family.</text>
</comment>
<dbReference type="RefSeq" id="WP_027705473.1">
    <property type="nucleotide sequence ID" value="NZ_AP018933.1"/>
</dbReference>
<accession>A0A348HFH2</accession>
<feature type="domain" description="Flagellar basal body rod protein N-terminal" evidence="10">
    <location>
        <begin position="5"/>
        <end position="35"/>
    </location>
</feature>
<dbReference type="InterPro" id="IPR001444">
    <property type="entry name" value="Flag_bb_rod_N"/>
</dbReference>
<dbReference type="STRING" id="1123510.GCA_000620025_02436"/>
<evidence type="ECO:0000256" key="3">
    <source>
        <dbReference type="ARBA" id="ARBA00017948"/>
    </source>
</evidence>
<dbReference type="InterPro" id="IPR020013">
    <property type="entry name" value="Flagellar_FlgE/F/G"/>
</dbReference>
<evidence type="ECO:0000256" key="7">
    <source>
        <dbReference type="NCBIfam" id="TIGR02488"/>
    </source>
</evidence>
<keyword evidence="13" id="KW-0969">Cilium</keyword>
<dbReference type="EMBL" id="AP018933">
    <property type="protein sequence ID" value="BBG30374.1"/>
    <property type="molecule type" value="Genomic_DNA"/>
</dbReference>
<evidence type="ECO:0000256" key="2">
    <source>
        <dbReference type="ARBA" id="ARBA00009677"/>
    </source>
</evidence>
<dbReference type="InterPro" id="IPR037925">
    <property type="entry name" value="FlgE/F/G-like"/>
</dbReference>
<sequence>MLRALSTAKTGLEAQQVQLDVTSNNLANVSTNGFKRSNAVFQDLLYQNERQPGALSSAQTNLPSGLQMGTGVRVMATERLHTQGGLEQTGNSKDLAINGNGFFAVQMPDGNTAYTRDGAFQVDQNGQLVTSLGYPVDPTITIPSDATSFTVGKDGVVSVTQAGNSAAQQVGQIQLSMFINPTGLQSLGDNLYMETDSSGTRNDSQPGTNGAGSLYQGYVEKSNVNVVQEMVSMIETQRSYEINSKAVSTADQMLSKLAQL</sequence>